<reference evidence="2 3" key="1">
    <citation type="submission" date="2018-02" db="EMBL/GenBank/DDBJ databases">
        <title>Genomic Encyclopedia of Archaeal and Bacterial Type Strains, Phase II (KMG-II): from individual species to whole genera.</title>
        <authorList>
            <person name="Goeker M."/>
        </authorList>
    </citation>
    <scope>NUCLEOTIDE SEQUENCE [LARGE SCALE GENOMIC DNA]</scope>
    <source>
        <strain evidence="2 3">DSM 16809</strain>
    </source>
</reference>
<evidence type="ECO:0000256" key="1">
    <source>
        <dbReference type="SAM" id="Phobius"/>
    </source>
</evidence>
<dbReference type="Proteomes" id="UP000239002">
    <property type="component" value="Unassembled WGS sequence"/>
</dbReference>
<evidence type="ECO:0000313" key="3">
    <source>
        <dbReference type="Proteomes" id="UP000239002"/>
    </source>
</evidence>
<dbReference type="AlphaFoldDB" id="A0A2S6INB5"/>
<keyword evidence="1" id="KW-0812">Transmembrane</keyword>
<feature type="transmembrane region" description="Helical" evidence="1">
    <location>
        <begin position="55"/>
        <end position="75"/>
    </location>
</feature>
<feature type="transmembrane region" description="Helical" evidence="1">
    <location>
        <begin position="80"/>
        <end position="100"/>
    </location>
</feature>
<sequence length="158" mass="18605">MPSNKKHALTLGSVIAIVMATLPYVFYYYEALPDWLWETSLFKALSTSFEENQLMASWILFQKIVPLLLLLIWFFTCKHWWYHTILIPISLYTFQLYTLFVSANSFIDSGELYFVVPVVIFSLSLTYLARLKIFDKIHGIDISEIEESVKKPSDRWFK</sequence>
<feature type="transmembrane region" description="Helical" evidence="1">
    <location>
        <begin position="112"/>
        <end position="129"/>
    </location>
</feature>
<gene>
    <name evidence="2" type="ORF">LY01_01221</name>
</gene>
<accession>A0A2S6INB5</accession>
<feature type="transmembrane region" description="Helical" evidence="1">
    <location>
        <begin position="7"/>
        <end position="29"/>
    </location>
</feature>
<dbReference type="EMBL" id="PTJE01000002">
    <property type="protein sequence ID" value="PPK95630.1"/>
    <property type="molecule type" value="Genomic_DNA"/>
</dbReference>
<organism evidence="2 3">
    <name type="scientific">Nonlabens xylanidelens</name>
    <dbReference type="NCBI Taxonomy" id="191564"/>
    <lineage>
        <taxon>Bacteria</taxon>
        <taxon>Pseudomonadati</taxon>
        <taxon>Bacteroidota</taxon>
        <taxon>Flavobacteriia</taxon>
        <taxon>Flavobacteriales</taxon>
        <taxon>Flavobacteriaceae</taxon>
        <taxon>Nonlabens</taxon>
    </lineage>
</organism>
<keyword evidence="1" id="KW-0472">Membrane</keyword>
<protein>
    <submittedName>
        <fullName evidence="2">Uncharacterized protein</fullName>
    </submittedName>
</protein>
<proteinExistence type="predicted"/>
<keyword evidence="1" id="KW-1133">Transmembrane helix</keyword>
<keyword evidence="3" id="KW-1185">Reference proteome</keyword>
<comment type="caution">
    <text evidence="2">The sequence shown here is derived from an EMBL/GenBank/DDBJ whole genome shotgun (WGS) entry which is preliminary data.</text>
</comment>
<dbReference type="OrthoDB" id="1446731at2"/>
<name>A0A2S6INB5_9FLAO</name>
<evidence type="ECO:0000313" key="2">
    <source>
        <dbReference type="EMBL" id="PPK95630.1"/>
    </source>
</evidence>